<dbReference type="AlphaFoldDB" id="A0A9W8P129"/>
<feature type="region of interest" description="Disordered" evidence="1">
    <location>
        <begin position="843"/>
        <end position="862"/>
    </location>
</feature>
<protein>
    <recommendedName>
        <fullName evidence="2">Mediator complex subunit 16 C-terminal domain-containing protein</fullName>
    </recommendedName>
</protein>
<organism evidence="3 4">
    <name type="scientific">Lentinula detonsa</name>
    <dbReference type="NCBI Taxonomy" id="2804962"/>
    <lineage>
        <taxon>Eukaryota</taxon>
        <taxon>Fungi</taxon>
        <taxon>Dikarya</taxon>
        <taxon>Basidiomycota</taxon>
        <taxon>Agaricomycotina</taxon>
        <taxon>Agaricomycetes</taxon>
        <taxon>Agaricomycetidae</taxon>
        <taxon>Agaricales</taxon>
        <taxon>Marasmiineae</taxon>
        <taxon>Omphalotaceae</taxon>
        <taxon>Lentinula</taxon>
    </lineage>
</organism>
<evidence type="ECO:0000313" key="4">
    <source>
        <dbReference type="Proteomes" id="UP001142393"/>
    </source>
</evidence>
<comment type="caution">
    <text evidence="3">The sequence shown here is derived from an EMBL/GenBank/DDBJ whole genome shotgun (WGS) entry which is preliminary data.</text>
</comment>
<dbReference type="EMBL" id="JANVFU010000006">
    <property type="protein sequence ID" value="KAJ3744762.1"/>
    <property type="molecule type" value="Genomic_DNA"/>
</dbReference>
<keyword evidence="4" id="KW-1185">Reference proteome</keyword>
<dbReference type="Proteomes" id="UP001142393">
    <property type="component" value="Unassembled WGS sequence"/>
</dbReference>
<accession>A0A9W8P129</accession>
<sequence>MSVETPSKVLLQLRDECMNNRIDMVRRPCALSLSNLLIIFLSFIMDATWNSGWWDFHNLSEYPRKPVEWSNSSIIFTAHALQPLIIARHFSSSKQFNLPLPAPILSNPSVYKPSTLITCSWDDRWLFAFFPGRGEDGLCCLWNRGVELDNWAVKEWWLLAQSAGVVATHWLGGPREWAIEPTTGIPTRLPPRGPSTPISNPTLLFVTQDHRLFVCYLRYYKPTLYMFSCSLLQSSVTIEQQQDNSQDPLDEVDTVRICINAAIGTTYGDPSILVAMRSQVFPIASSTPNPDQFSLDLSLSLDMEPDQTEIYPTARKDFVEDSKIEIAEVQLQYDGTRMMLSSKALPAIENAPNRLRDLCFVCKPPSNGDSPSSIMHLVTNFLDFKDYTSLPLSILTCYSLTNTDPTSGEKGTWTVQADVTRNFENGMLSQVSASRLAYTDHGVYVSIYDTSGTQPRQRTKQTEIPVGHFKALKIPELTDDAWDTSPILSPVHTIGREVPINFVVSPGQNLLCMIFPSPWTTQMTIQKLPEPSTTNLTSGLSKSPFPPLALSIFAAILSNHSTNDLTHALLQLSTPLGEVAKVLYHVYTLLDRHVPGDFTLQLGITVESYRPRALRASSNAHDRESADVIWRTAHDMISVATCNAVFSDCTDGEEYQTDLVWQMIDLSSWILGLVEILLKECILSSNFVETSGSTESSGEAVFGTSPPIKIANLRSLDHPIFLHLVHPKALRNLRTALGHVNQFRKYLTRLTPSTENSQLSKEVLIDLVEYSGVDIQGLDEIFEKLEKSVEGFDDDEIRQAMASCRPSLSMQIPLRETVNLISQSPALNKARLFVKSFEMVDGQGQTEPLDRPQKDDSKDKDVVSKGLLLHRAQGMNCVRCGGRSEYGKDPMASRTMSNWEKSWARRCLCGGLWTRIL</sequence>
<reference evidence="3 4" key="1">
    <citation type="journal article" date="2023" name="Proc. Natl. Acad. Sci. U.S.A.">
        <title>A global phylogenomic analysis of the shiitake genus Lentinula.</title>
        <authorList>
            <person name="Sierra-Patev S."/>
            <person name="Min B."/>
            <person name="Naranjo-Ortiz M."/>
            <person name="Looney B."/>
            <person name="Konkel Z."/>
            <person name="Slot J.C."/>
            <person name="Sakamoto Y."/>
            <person name="Steenwyk J.L."/>
            <person name="Rokas A."/>
            <person name="Carro J."/>
            <person name="Camarero S."/>
            <person name="Ferreira P."/>
            <person name="Molpeceres G."/>
            <person name="Ruiz-Duenas F.J."/>
            <person name="Serrano A."/>
            <person name="Henrissat B."/>
            <person name="Drula E."/>
            <person name="Hughes K.W."/>
            <person name="Mata J.L."/>
            <person name="Ishikawa N.K."/>
            <person name="Vargas-Isla R."/>
            <person name="Ushijima S."/>
            <person name="Smith C.A."/>
            <person name="Donoghue J."/>
            <person name="Ahrendt S."/>
            <person name="Andreopoulos W."/>
            <person name="He G."/>
            <person name="LaButti K."/>
            <person name="Lipzen A."/>
            <person name="Ng V."/>
            <person name="Riley R."/>
            <person name="Sandor L."/>
            <person name="Barry K."/>
            <person name="Martinez A.T."/>
            <person name="Xiao Y."/>
            <person name="Gibbons J.G."/>
            <person name="Terashima K."/>
            <person name="Grigoriev I.V."/>
            <person name="Hibbett D."/>
        </authorList>
    </citation>
    <scope>NUCLEOTIDE SEQUENCE [LARGE SCALE GENOMIC DNA]</scope>
    <source>
        <strain evidence="3 4">TFB7810</strain>
    </source>
</reference>
<evidence type="ECO:0000313" key="3">
    <source>
        <dbReference type="EMBL" id="KAJ3744762.1"/>
    </source>
</evidence>
<evidence type="ECO:0000256" key="1">
    <source>
        <dbReference type="SAM" id="MobiDB-lite"/>
    </source>
</evidence>
<evidence type="ECO:0000259" key="2">
    <source>
        <dbReference type="Pfam" id="PF20719"/>
    </source>
</evidence>
<name>A0A9W8P129_9AGAR</name>
<dbReference type="InterPro" id="IPR048339">
    <property type="entry name" value="Mediator_Med16_C"/>
</dbReference>
<feature type="compositionally biased region" description="Basic and acidic residues" evidence="1">
    <location>
        <begin position="848"/>
        <end position="862"/>
    </location>
</feature>
<gene>
    <name evidence="3" type="ORF">DFH05DRAFT_1612482</name>
</gene>
<feature type="domain" description="Mediator complex subunit 16 C-terminal" evidence="2">
    <location>
        <begin position="853"/>
        <end position="914"/>
    </location>
</feature>
<dbReference type="Pfam" id="PF20719">
    <property type="entry name" value="Med16_C"/>
    <property type="match status" value="1"/>
</dbReference>
<proteinExistence type="predicted"/>